<dbReference type="SUPFAM" id="SSF47473">
    <property type="entry name" value="EF-hand"/>
    <property type="match status" value="4"/>
</dbReference>
<feature type="region of interest" description="Disordered" evidence="2">
    <location>
        <begin position="442"/>
        <end position="515"/>
    </location>
</feature>
<dbReference type="Pfam" id="PF05517">
    <property type="entry name" value="p25-alpha"/>
    <property type="match status" value="4"/>
</dbReference>
<dbReference type="AlphaFoldDB" id="A0A061S832"/>
<feature type="compositionally biased region" description="Pro residues" evidence="2">
    <location>
        <begin position="473"/>
        <end position="486"/>
    </location>
</feature>
<gene>
    <name evidence="4" type="ORF">TSPGSL018_13693</name>
    <name evidence="3" type="ORF">TSPGSL018_17091</name>
</gene>
<feature type="compositionally biased region" description="Low complexity" evidence="2">
    <location>
        <begin position="499"/>
        <end position="512"/>
    </location>
</feature>
<evidence type="ECO:0000256" key="1">
    <source>
        <dbReference type="ARBA" id="ARBA00010994"/>
    </source>
</evidence>
<evidence type="ECO:0000313" key="4">
    <source>
        <dbReference type="EMBL" id="JAC79040.1"/>
    </source>
</evidence>
<dbReference type="GO" id="GO:0015631">
    <property type="term" value="F:tubulin binding"/>
    <property type="evidence" value="ECO:0007669"/>
    <property type="project" value="InterPro"/>
</dbReference>
<dbReference type="Gene3D" id="1.10.238.10">
    <property type="entry name" value="EF-hand"/>
    <property type="match status" value="4"/>
</dbReference>
<dbReference type="EMBL" id="GBEZ01007817">
    <property type="protein sequence ID" value="JAC77672.1"/>
    <property type="molecule type" value="Transcribed_RNA"/>
</dbReference>
<feature type="region of interest" description="Disordered" evidence="2">
    <location>
        <begin position="262"/>
        <end position="296"/>
    </location>
</feature>
<proteinExistence type="inferred from homology"/>
<feature type="region of interest" description="Disordered" evidence="2">
    <location>
        <begin position="1"/>
        <end position="67"/>
    </location>
</feature>
<reference evidence="4" key="1">
    <citation type="submission" date="2014-05" db="EMBL/GenBank/DDBJ databases">
        <title>The transcriptome of the halophilic microalga Tetraselmis sp. GSL018 isolated from the Great Salt Lake, Utah.</title>
        <authorList>
            <person name="Jinkerson R.E."/>
            <person name="D'Adamo S."/>
            <person name="Posewitz M.C."/>
        </authorList>
    </citation>
    <scope>NUCLEOTIDE SEQUENCE</scope>
    <source>
        <strain evidence="4">GSL018</strain>
    </source>
</reference>
<dbReference type="GO" id="GO:0046785">
    <property type="term" value="P:microtubule polymerization"/>
    <property type="evidence" value="ECO:0007669"/>
    <property type="project" value="InterPro"/>
</dbReference>
<dbReference type="GO" id="GO:0032273">
    <property type="term" value="P:positive regulation of protein polymerization"/>
    <property type="evidence" value="ECO:0007669"/>
    <property type="project" value="TreeGrafter"/>
</dbReference>
<accession>A0A061S832</accession>
<evidence type="ECO:0000313" key="3">
    <source>
        <dbReference type="EMBL" id="JAC77672.1"/>
    </source>
</evidence>
<organism evidence="4">
    <name type="scientific">Tetraselmis sp. GSL018</name>
    <dbReference type="NCBI Taxonomy" id="582737"/>
    <lineage>
        <taxon>Eukaryota</taxon>
        <taxon>Viridiplantae</taxon>
        <taxon>Chlorophyta</taxon>
        <taxon>core chlorophytes</taxon>
        <taxon>Chlorodendrophyceae</taxon>
        <taxon>Chlorodendrales</taxon>
        <taxon>Chlorodendraceae</taxon>
        <taxon>Tetraselmis</taxon>
    </lineage>
</organism>
<dbReference type="GO" id="GO:0005874">
    <property type="term" value="C:microtubule"/>
    <property type="evidence" value="ECO:0007669"/>
    <property type="project" value="TreeGrafter"/>
</dbReference>
<feature type="compositionally biased region" description="Acidic residues" evidence="2">
    <location>
        <begin position="281"/>
        <end position="290"/>
    </location>
</feature>
<dbReference type="GO" id="GO:0001578">
    <property type="term" value="P:microtubule bundle formation"/>
    <property type="evidence" value="ECO:0007669"/>
    <property type="project" value="TreeGrafter"/>
</dbReference>
<comment type="similarity">
    <text evidence="1">Belongs to the TPPP family.</text>
</comment>
<dbReference type="InterPro" id="IPR011992">
    <property type="entry name" value="EF-hand-dom_pair"/>
</dbReference>
<sequence length="802" mass="87707">MATERARTRRPTVNLPLPHIDPSPLVSPEFQSSHNSTNSFLSILTEDDSGRRVSGQQTPPVEAGFPHERKQLDDNSALENSAEKFVSCSGTLDSGGSPGFVKSPGLDASLFEAFKRFCAFGSRKNLQRMDRPTLLKLCKDCQLLNGKLTPSIVEITFVTVASPAAKYISFSQFRQALQYFAERKEQSFEALARRIAESDGPLSNDSDSKPEWWNNKFVDEGQEWWRQELCLKPHSARRSRRLSDFDGTRSGILLREVPELAAKPPISPNTPLELDQLGEPPSEESSEPEEGSTGYWRDVSTENVRRMYMTYCLRDPARSAADARAEALRRGELKVVGGMMVEAPGCGLMDGASFSKICRDSGLFDARFTSGEADAMFAVACGKGPRKICFNQFVDLIQKIAIRKCLPEEELYLRIVSGNGPYARELSSGALGAGIGPGAEPNYAKPIGRPRGRPVFLRSSSAGPRRTSMWPSLPGPGALPPHPRLPPGGTSRGSGELGSGSEDAPGSRAAASAPPPDLARLAKRVERTFSCYCALKATWELAPKAPAIDNATYVRLVRECNLIQPPLTVGMVDNIFAKAKQKGTRKLGLREFAASLALIAAEKGCPVEEVVEAVSAKGKPDVSGTLPDSVRLYDDKAGYTGMYAAQHGLRRLRTRRQSLPDSQSGGEDMSILALRYECSIDPSASRSLRRVFNDLCSPESGQSDAAEQLMDNWTFAKVCNEVQLMDMRFSAADLIFASVKSQNARRINYLQFTDALRIIAKRHGQSLNSVVQRLIEHYAARGLQEGSAQTPSVPGQHSNRDI</sequence>
<dbReference type="EMBL" id="GBEZ01006350">
    <property type="protein sequence ID" value="JAC79040.1"/>
    <property type="molecule type" value="Transcribed_RNA"/>
</dbReference>
<dbReference type="PANTHER" id="PTHR12932">
    <property type="entry name" value="P25 ALPHA-RELATED"/>
    <property type="match status" value="1"/>
</dbReference>
<name>A0A061S832_9CHLO</name>
<dbReference type="PANTHER" id="PTHR12932:SF9">
    <property type="entry name" value="TUBULIN POLYMERIZATION-PROMOTING PROTEIN HOMOLOG"/>
    <property type="match status" value="1"/>
</dbReference>
<feature type="compositionally biased region" description="Polar residues" evidence="2">
    <location>
        <begin position="29"/>
        <end position="42"/>
    </location>
</feature>
<protein>
    <submittedName>
        <fullName evidence="4">p25-alpha-domain-containing protein</fullName>
    </submittedName>
</protein>
<dbReference type="InterPro" id="IPR008907">
    <property type="entry name" value="TPP/p25"/>
</dbReference>
<evidence type="ECO:0000256" key="2">
    <source>
        <dbReference type="SAM" id="MobiDB-lite"/>
    </source>
</evidence>